<name>A0A1I8F9R4_9PLAT</name>
<proteinExistence type="predicted"/>
<protein>
    <submittedName>
        <fullName evidence="3">Protein kinase domain-containing protein</fullName>
    </submittedName>
</protein>
<feature type="region of interest" description="Disordered" evidence="1">
    <location>
        <begin position="286"/>
        <end position="343"/>
    </location>
</feature>
<dbReference type="Proteomes" id="UP000095280">
    <property type="component" value="Unplaced"/>
</dbReference>
<organism evidence="2 3">
    <name type="scientific">Macrostomum lignano</name>
    <dbReference type="NCBI Taxonomy" id="282301"/>
    <lineage>
        <taxon>Eukaryota</taxon>
        <taxon>Metazoa</taxon>
        <taxon>Spiralia</taxon>
        <taxon>Lophotrochozoa</taxon>
        <taxon>Platyhelminthes</taxon>
        <taxon>Rhabditophora</taxon>
        <taxon>Macrostomorpha</taxon>
        <taxon>Macrostomida</taxon>
        <taxon>Macrostomidae</taxon>
        <taxon>Macrostomum</taxon>
    </lineage>
</organism>
<dbReference type="AlphaFoldDB" id="A0A1I8F9R4"/>
<keyword evidence="2" id="KW-1185">Reference proteome</keyword>
<evidence type="ECO:0000313" key="3">
    <source>
        <dbReference type="WBParaSite" id="maker-unitig_25323-snap-gene-0.2-mRNA-1"/>
    </source>
</evidence>
<sequence>TSACGSPTTARAALRGLQASLTSAGHTVCLERLEPSGPARHRRAVGERGARLCLPDARAGLRRRWTARPAVRAGGQSVLSNLWHVVCIVLFRQKVRSQTSEHRTGNALAESAFLKKKVPRRKTLQRTDAAAPVALLKSSLATGSRMMSVLANVHSRYTQNSSLSTNCATRAHSAISGPPCRRPQPQRLRRWRLPQLLAVEAPKWTEPPRPLEPSAAAAGREFQRHVVGAAGRRRLVGRADAVLAGGCPPPPAACCSSASAPACRFCARLSMVSFRLRLRRKAEVLPRSRETVRVRGTAPPPPPRAAAGSRGRRRGDAADAAEAALAGGSRTQQQSPEEVRQRAAARAARAHSNRNFIFPIGSPNPSLTDERHGLRRLGQPPSAMLSISTEKASSTVMPRAISSRRVRGQAEHQQGRTSARLKGREVVTSTLQEERSLVGIGHQKTVPFESIIARAGHQVVVLASTLWTVYFHLLQSIQQSRAQLMPAQMLSKIWVKGGLPIAGTVHRSRSVEEARPDGAARSLAAGKLHQPLLVRHRPCTQRSELSLASTAAFRRQQFGNSRLQS</sequence>
<feature type="compositionally biased region" description="Low complexity" evidence="1">
    <location>
        <begin position="318"/>
        <end position="331"/>
    </location>
</feature>
<accession>A0A1I8F9R4</accession>
<evidence type="ECO:0000256" key="1">
    <source>
        <dbReference type="SAM" id="MobiDB-lite"/>
    </source>
</evidence>
<dbReference type="WBParaSite" id="maker-unitig_25323-snap-gene-0.2-mRNA-1">
    <property type="protein sequence ID" value="maker-unitig_25323-snap-gene-0.2-mRNA-1"/>
    <property type="gene ID" value="maker-unitig_25323-snap-gene-0.2"/>
</dbReference>
<evidence type="ECO:0000313" key="2">
    <source>
        <dbReference type="Proteomes" id="UP000095280"/>
    </source>
</evidence>
<feature type="region of interest" description="Disordered" evidence="1">
    <location>
        <begin position="388"/>
        <end position="425"/>
    </location>
</feature>
<reference evidence="3" key="1">
    <citation type="submission" date="2016-11" db="UniProtKB">
        <authorList>
            <consortium name="WormBaseParasite"/>
        </authorList>
    </citation>
    <scope>IDENTIFICATION</scope>
</reference>